<dbReference type="PANTHER" id="PTHR30419:SF8">
    <property type="entry name" value="NITROGEN ASSIMILATION TRANSCRIPTIONAL ACTIVATOR-RELATED"/>
    <property type="match status" value="1"/>
</dbReference>
<feature type="domain" description="HTH lysR-type" evidence="5">
    <location>
        <begin position="3"/>
        <end position="60"/>
    </location>
</feature>
<accession>A0A839QIA8</accession>
<dbReference type="EMBL" id="JACHVS010000001">
    <property type="protein sequence ID" value="MBB2995600.1"/>
    <property type="molecule type" value="Genomic_DNA"/>
</dbReference>
<protein>
    <submittedName>
        <fullName evidence="6">DNA-binding transcriptional LysR family regulator</fullName>
    </submittedName>
</protein>
<comment type="caution">
    <text evidence="6">The sequence shown here is derived from an EMBL/GenBank/DDBJ whole genome shotgun (WGS) entry which is preliminary data.</text>
</comment>
<keyword evidence="2" id="KW-0805">Transcription regulation</keyword>
<evidence type="ECO:0000256" key="2">
    <source>
        <dbReference type="ARBA" id="ARBA00023015"/>
    </source>
</evidence>
<dbReference type="PRINTS" id="PR00039">
    <property type="entry name" value="HTHLYSR"/>
</dbReference>
<gene>
    <name evidence="6" type="ORF">E9229_001791</name>
</gene>
<keyword evidence="4" id="KW-0804">Transcription</keyword>
<dbReference type="InterPro" id="IPR036390">
    <property type="entry name" value="WH_DNA-bd_sf"/>
</dbReference>
<dbReference type="Gene3D" id="3.40.190.290">
    <property type="match status" value="1"/>
</dbReference>
<name>A0A839QIA8_9MICC</name>
<dbReference type="GO" id="GO:0005829">
    <property type="term" value="C:cytosol"/>
    <property type="evidence" value="ECO:0007669"/>
    <property type="project" value="TreeGrafter"/>
</dbReference>
<dbReference type="GO" id="GO:0003700">
    <property type="term" value="F:DNA-binding transcription factor activity"/>
    <property type="evidence" value="ECO:0007669"/>
    <property type="project" value="InterPro"/>
</dbReference>
<keyword evidence="7" id="KW-1185">Reference proteome</keyword>
<sequence length="298" mass="32021">MHMLPAALLYFHEVAGSGSITEAAEALHVSASAISRQITGLERSTGVELFRRHPRGMELTEAGTLLLAHTRRTEAESEELLSELRELASGKQRVLEIVASEGLAAYRVPAAIAAFCQEHEDVSVHFSVIPSTGATQRIIDGVADVAMVFALGPRRDVKVEFSCPAPAYAIVASAHPLAGRNRVGLAELCDYRLSLPSKGISQRELFDIAAQMEGLTPRIAMTTDHIKPAMEFVRSGAGVTLMSHFAHSEGVDDGLCFIPIDHPAFGERQAQILTMPGRRQSALLTAFIQKMSAVLAAG</sequence>
<dbReference type="GO" id="GO:0003677">
    <property type="term" value="F:DNA binding"/>
    <property type="evidence" value="ECO:0007669"/>
    <property type="project" value="UniProtKB-KW"/>
</dbReference>
<evidence type="ECO:0000256" key="1">
    <source>
        <dbReference type="ARBA" id="ARBA00009437"/>
    </source>
</evidence>
<dbReference type="InterPro" id="IPR005119">
    <property type="entry name" value="LysR_subst-bd"/>
</dbReference>
<evidence type="ECO:0000256" key="3">
    <source>
        <dbReference type="ARBA" id="ARBA00023125"/>
    </source>
</evidence>
<proteinExistence type="inferred from homology"/>
<dbReference type="PANTHER" id="PTHR30419">
    <property type="entry name" value="HTH-TYPE TRANSCRIPTIONAL REGULATOR YBHD"/>
    <property type="match status" value="1"/>
</dbReference>
<dbReference type="SUPFAM" id="SSF53850">
    <property type="entry name" value="Periplasmic binding protein-like II"/>
    <property type="match status" value="1"/>
</dbReference>
<dbReference type="SUPFAM" id="SSF46785">
    <property type="entry name" value="Winged helix' DNA-binding domain"/>
    <property type="match status" value="1"/>
</dbReference>
<evidence type="ECO:0000313" key="7">
    <source>
        <dbReference type="Proteomes" id="UP000523000"/>
    </source>
</evidence>
<evidence type="ECO:0000256" key="4">
    <source>
        <dbReference type="ARBA" id="ARBA00023163"/>
    </source>
</evidence>
<reference evidence="6 7" key="1">
    <citation type="submission" date="2020-08" db="EMBL/GenBank/DDBJ databases">
        <title>Sequencing the genomes of 1000 actinobacteria strains.</title>
        <authorList>
            <person name="Klenk H.-P."/>
        </authorList>
    </citation>
    <scope>NUCLEOTIDE SEQUENCE [LARGE SCALE GENOMIC DNA]</scope>
    <source>
        <strain evidence="6 7">DSM 22826</strain>
    </source>
</reference>
<comment type="similarity">
    <text evidence="1">Belongs to the LysR transcriptional regulatory family.</text>
</comment>
<dbReference type="Proteomes" id="UP000523000">
    <property type="component" value="Unassembled WGS sequence"/>
</dbReference>
<dbReference type="CDD" id="cd05466">
    <property type="entry name" value="PBP2_LTTR_substrate"/>
    <property type="match status" value="1"/>
</dbReference>
<dbReference type="PROSITE" id="PS50931">
    <property type="entry name" value="HTH_LYSR"/>
    <property type="match status" value="1"/>
</dbReference>
<dbReference type="InterPro" id="IPR000847">
    <property type="entry name" value="LysR_HTH_N"/>
</dbReference>
<dbReference type="Gene3D" id="1.10.10.10">
    <property type="entry name" value="Winged helix-like DNA-binding domain superfamily/Winged helix DNA-binding domain"/>
    <property type="match status" value="1"/>
</dbReference>
<evidence type="ECO:0000259" key="5">
    <source>
        <dbReference type="PROSITE" id="PS50931"/>
    </source>
</evidence>
<dbReference type="Pfam" id="PF03466">
    <property type="entry name" value="LysR_substrate"/>
    <property type="match status" value="1"/>
</dbReference>
<keyword evidence="3 6" id="KW-0238">DNA-binding</keyword>
<organism evidence="6 7">
    <name type="scientific">Paeniglutamicibacter cryotolerans</name>
    <dbReference type="NCBI Taxonomy" id="670079"/>
    <lineage>
        <taxon>Bacteria</taxon>
        <taxon>Bacillati</taxon>
        <taxon>Actinomycetota</taxon>
        <taxon>Actinomycetes</taxon>
        <taxon>Micrococcales</taxon>
        <taxon>Micrococcaceae</taxon>
        <taxon>Paeniglutamicibacter</taxon>
    </lineage>
</organism>
<dbReference type="InterPro" id="IPR036388">
    <property type="entry name" value="WH-like_DNA-bd_sf"/>
</dbReference>
<dbReference type="AlphaFoldDB" id="A0A839QIA8"/>
<evidence type="ECO:0000313" key="6">
    <source>
        <dbReference type="EMBL" id="MBB2995600.1"/>
    </source>
</evidence>
<dbReference type="InterPro" id="IPR050950">
    <property type="entry name" value="HTH-type_LysR_regulators"/>
</dbReference>
<dbReference type="FunFam" id="1.10.10.10:FF:000001">
    <property type="entry name" value="LysR family transcriptional regulator"/>
    <property type="match status" value="1"/>
</dbReference>
<dbReference type="Pfam" id="PF00126">
    <property type="entry name" value="HTH_1"/>
    <property type="match status" value="1"/>
</dbReference>